<dbReference type="PANTHER" id="PTHR36181:SF2">
    <property type="entry name" value="INTRON-ENCODED ENDONUCLEASE AI3-RELATED"/>
    <property type="match status" value="1"/>
</dbReference>
<dbReference type="InterPro" id="IPR004860">
    <property type="entry name" value="LAGLIDADG_dom"/>
</dbReference>
<dbReference type="InterPro" id="IPR051289">
    <property type="entry name" value="LAGLIDADG_Endonuclease"/>
</dbReference>
<gene>
    <name evidence="2" type="ORF">A2845_00090</name>
</gene>
<accession>A0A1G2CVT3</accession>
<name>A0A1G2CVT3_9BACT</name>
<proteinExistence type="predicted"/>
<evidence type="ECO:0000313" key="3">
    <source>
        <dbReference type="Proteomes" id="UP000177122"/>
    </source>
</evidence>
<reference evidence="2 3" key="1">
    <citation type="journal article" date="2016" name="Nat. Commun.">
        <title>Thousands of microbial genomes shed light on interconnected biogeochemical processes in an aquifer system.</title>
        <authorList>
            <person name="Anantharaman K."/>
            <person name="Brown C.T."/>
            <person name="Hug L.A."/>
            <person name="Sharon I."/>
            <person name="Castelle C.J."/>
            <person name="Probst A.J."/>
            <person name="Thomas B.C."/>
            <person name="Singh A."/>
            <person name="Wilkins M.J."/>
            <person name="Karaoz U."/>
            <person name="Brodie E.L."/>
            <person name="Williams K.H."/>
            <person name="Hubbard S.S."/>
            <person name="Banfield J.F."/>
        </authorList>
    </citation>
    <scope>NUCLEOTIDE SEQUENCE [LARGE SCALE GENOMIC DNA]</scope>
</reference>
<dbReference type="Pfam" id="PF00961">
    <property type="entry name" value="LAGLIDADG_1"/>
    <property type="match status" value="1"/>
</dbReference>
<dbReference type="Proteomes" id="UP000177122">
    <property type="component" value="Unassembled WGS sequence"/>
</dbReference>
<feature type="domain" description="Homing endonuclease LAGLIDADG" evidence="1">
    <location>
        <begin position="22"/>
        <end position="128"/>
    </location>
</feature>
<dbReference type="EMBL" id="MHLI01000013">
    <property type="protein sequence ID" value="OGZ05377.1"/>
    <property type="molecule type" value="Genomic_DNA"/>
</dbReference>
<protein>
    <recommendedName>
        <fullName evidence="1">Homing endonuclease LAGLIDADG domain-containing protein</fullName>
    </recommendedName>
</protein>
<comment type="caution">
    <text evidence="2">The sequence shown here is derived from an EMBL/GenBank/DDBJ whole genome shotgun (WGS) entry which is preliminary data.</text>
</comment>
<dbReference type="Gene3D" id="3.10.28.10">
    <property type="entry name" value="Homing endonucleases"/>
    <property type="match status" value="1"/>
</dbReference>
<dbReference type="InterPro" id="IPR027434">
    <property type="entry name" value="Homing_endonucl"/>
</dbReference>
<sequence>MPRKNACSADNQQERLKTIGWIVGYVDGEGCFSVSLFKNKTTRFGWQVFPEFVVTQGEKSKKSLVILKNFFNCGKIYVNKRQDNHNENIYRYCVRSRKELTEIIIPFFRANNPRTAKNRDFNLFAKIVDMMSRNVHSKRSGMTKIAKTIEKMNHKKLSLFLESSETEC</sequence>
<evidence type="ECO:0000313" key="2">
    <source>
        <dbReference type="EMBL" id="OGZ05377.1"/>
    </source>
</evidence>
<organism evidence="2 3">
    <name type="scientific">Candidatus Lloydbacteria bacterium RIFCSPHIGHO2_01_FULL_49_22</name>
    <dbReference type="NCBI Taxonomy" id="1798658"/>
    <lineage>
        <taxon>Bacteria</taxon>
        <taxon>Candidatus Lloydiibacteriota</taxon>
    </lineage>
</organism>
<evidence type="ECO:0000259" key="1">
    <source>
        <dbReference type="Pfam" id="PF00961"/>
    </source>
</evidence>
<dbReference type="AlphaFoldDB" id="A0A1G2CVT3"/>
<dbReference type="PANTHER" id="PTHR36181">
    <property type="entry name" value="INTRON-ENCODED ENDONUCLEASE AI3-RELATED"/>
    <property type="match status" value="1"/>
</dbReference>
<dbReference type="SUPFAM" id="SSF55608">
    <property type="entry name" value="Homing endonucleases"/>
    <property type="match status" value="1"/>
</dbReference>
<dbReference type="GO" id="GO:0004519">
    <property type="term" value="F:endonuclease activity"/>
    <property type="evidence" value="ECO:0007669"/>
    <property type="project" value="InterPro"/>
</dbReference>